<reference evidence="1 2" key="2">
    <citation type="submission" date="2018-11" db="EMBL/GenBank/DDBJ databases">
        <authorList>
            <consortium name="Pathogen Informatics"/>
        </authorList>
    </citation>
    <scope>NUCLEOTIDE SEQUENCE [LARGE SCALE GENOMIC DNA]</scope>
    <source>
        <strain evidence="1">Dakar</strain>
        <strain evidence="2">Dakar, Senegal</strain>
    </source>
</reference>
<gene>
    <name evidence="1" type="ORF">SCUD_LOCUS13903</name>
</gene>
<organism evidence="3">
    <name type="scientific">Schistosoma curassoni</name>
    <dbReference type="NCBI Taxonomy" id="6186"/>
    <lineage>
        <taxon>Eukaryota</taxon>
        <taxon>Metazoa</taxon>
        <taxon>Spiralia</taxon>
        <taxon>Lophotrochozoa</taxon>
        <taxon>Platyhelminthes</taxon>
        <taxon>Trematoda</taxon>
        <taxon>Digenea</taxon>
        <taxon>Strigeidida</taxon>
        <taxon>Schistosomatoidea</taxon>
        <taxon>Schistosomatidae</taxon>
        <taxon>Schistosoma</taxon>
    </lineage>
</organism>
<keyword evidence="2" id="KW-1185">Reference proteome</keyword>
<dbReference type="EMBL" id="UZAK01036251">
    <property type="protein sequence ID" value="VDP54569.1"/>
    <property type="molecule type" value="Genomic_DNA"/>
</dbReference>
<sequence length="51" mass="5933">MYRSFFAKPVYRNTLATFHVYFEHLPTNSNLIVNSVRAAVITLSISCFKTY</sequence>
<accession>A0A183KFV5</accession>
<evidence type="ECO:0000313" key="1">
    <source>
        <dbReference type="EMBL" id="VDP54569.1"/>
    </source>
</evidence>
<evidence type="ECO:0000313" key="3">
    <source>
        <dbReference type="WBParaSite" id="SCUD_0001390401-mRNA-1"/>
    </source>
</evidence>
<reference evidence="3" key="1">
    <citation type="submission" date="2016-06" db="UniProtKB">
        <authorList>
            <consortium name="WormBaseParasite"/>
        </authorList>
    </citation>
    <scope>IDENTIFICATION</scope>
</reference>
<protein>
    <submittedName>
        <fullName evidence="1 3">Uncharacterized protein</fullName>
    </submittedName>
</protein>
<name>A0A183KFV5_9TREM</name>
<dbReference type="AlphaFoldDB" id="A0A183KFV5"/>
<dbReference type="Proteomes" id="UP000279833">
    <property type="component" value="Unassembled WGS sequence"/>
</dbReference>
<evidence type="ECO:0000313" key="2">
    <source>
        <dbReference type="Proteomes" id="UP000279833"/>
    </source>
</evidence>
<dbReference type="WBParaSite" id="SCUD_0001390401-mRNA-1">
    <property type="protein sequence ID" value="SCUD_0001390401-mRNA-1"/>
    <property type="gene ID" value="SCUD_0001390401"/>
</dbReference>
<proteinExistence type="predicted"/>